<dbReference type="GO" id="GO:0032040">
    <property type="term" value="C:small-subunit processome"/>
    <property type="evidence" value="ECO:0007669"/>
    <property type="project" value="TreeGrafter"/>
</dbReference>
<feature type="compositionally biased region" description="Basic residues" evidence="1">
    <location>
        <begin position="7"/>
        <end position="24"/>
    </location>
</feature>
<dbReference type="Proteomes" id="UP001310594">
    <property type="component" value="Unassembled WGS sequence"/>
</dbReference>
<evidence type="ECO:0000259" key="3">
    <source>
        <dbReference type="Pfam" id="PF20416"/>
    </source>
</evidence>
<feature type="domain" description="U3 small nucleolar RNA-associated protein 20 C-terminal" evidence="4">
    <location>
        <begin position="2219"/>
        <end position="2510"/>
    </location>
</feature>
<feature type="compositionally biased region" description="Basic and acidic residues" evidence="1">
    <location>
        <begin position="2468"/>
        <end position="2477"/>
    </location>
</feature>
<proteinExistence type="predicted"/>
<feature type="domain" description="U3 small nucleolar RNA-associated protein 20" evidence="3">
    <location>
        <begin position="1619"/>
        <end position="1837"/>
    </location>
</feature>
<evidence type="ECO:0000313" key="6">
    <source>
        <dbReference type="Proteomes" id="UP001310594"/>
    </source>
</evidence>
<protein>
    <submittedName>
        <fullName evidence="5">U3 snoRNP protein</fullName>
    </submittedName>
</protein>
<sequence length="2523" mass="278413">MAGSTMKAKKPSKVVKPMKKRRRTTTTTKNFRFKGFTERIANLKIDPIRRRRGIEGDEELTEETATYFGRSLSEWRDLNLSTTFTYFIKDVAPLCDSLPMVLHNQHTIMDLLVTYIEKADALAMEPLLSLLSHFAHDLGVRFEENHFERAVSTVAAVAAKHQDQSVIEWSFTCLAWLFKYLSRYLVKDLRPLYSLMSPYLGKEPQKPFIIRFAAESLSFLVRKAATTYDRDPKPLDLIVGRLLQDCAETAGERAANLHHQGVLTLLTEAIKGIQLGIHSSGTATVQSLLEACESLTGTDRHVATAIVTGTLTSLIHHTTPDTFRPILDTVIAHIDESNMSDEATLRVDSALLFTVISVRKGTRIADWKPIVKTLKATLAAADQLAELTNAVATGLLSVLAVVLQSASVDAVLPVLAVVETARKGKWSAYFLRFCDLSARLGSEKFTQFVLPQLKKFAAEQWQSYEEELYSTLPQIASYVPDIKLKVSAPRQKALCERVATLASCAQPSEEDIAASNALLAALSYLDVSDETRQKLVLCLTKIIDHALDSNASTSEEYRSFALGTCLERLLQMQEDSTVLARWWPRLCEFSATCFTRPRFWTNLLRYASLSKELTLSASYTPVLEQSLIKALCLPSHEVRERSLEVMAKLYELKGVGVPEAVNSALAIETTPISLASSRAISMNIRKLAVDYQHSAEDVLIRQAVPTYCFGLLHLRLAQAWDDAISTITDLCKDTRAEEVVISLAQAWLEGSADKDDEAQHSTPLTVASEGFHVVSDFECSNLAKLSAISKQVFEEPSSGYLSPQQQLGKEQEGCAVFTVTSRSQALRVLDKAPQLAEKRSRMLVPVLLRWAGNTGAGSDEDSPTADRWARKDQKAMLAVFAKFNNPRVLYKSAEVYEALLNLCANGDAEIQRSALGAIFAWKTPAINRYEEHLVNMLDEARFREEVSVFLQESDSDETIRAEDHVILMPVLLRLLYGRAVAGGKHEQGSRRKAVFVALARFGENTIGTFVDIATASVSSEPATDVRVAVVGSSPRQQLGMLNMLNDMLDTLGAELQPFASKLLHAVLSSTIAAARKLDSSSEPDDGSLLRSIRQTGVQCLVHLYTDMNDSELGDKVAVIMQEVVRPRLANFASENLQSISGMLRLFGAWAAAPHTATCLSAGEGVDALTCIVELLGDSNAKDEVRLFVLQNILDPLLSPSADGAVLDPHVTGFVQSIGKVLTATPSKDVLDAAVQSLTQLAGRIEDGEEARSLIGVCSELLTKPSRLVSPGTKSGLLKTLLPLLDIAETTPEDPLYEAVSGLFSRLPRAESRKLLSDVLAKICRKTQGLSEVASICSRLNAQSERLDRPDHDQREQAFAEIAETWKTFGARHWSPILHNCLFYVSDIDDLVNRSSAAQALRLFVNAAAEDLEALKPLLSQVLLPGIEHGLKTPTELVRAEYLALLGHMVEHLGEWQALSDMKGLTSSTDEEASFFVNALNIQQHRRLRALRNLGDEAPQISSSNITRLLLPFLEHFILDPAAGDAGRALADQAVITVGALAGLLNWSAFRATFKRYVGYITTKETLEKTVLRLLAAFVDALTSRVKRSTDDNSQAITANQSENVKADFLPPLLNYLHRKDESTVDRRMPVAVTIVKLMLLLPASELAERLPGVLTDVAQVLRSKSQEARDQTRKTLAAVLSLVGPQYLGFILKELRGALLRGYQLHVLSFTVHSLLVRITAVCQPGDLDHCLTDMMSIIMDDIFGITGQEKDAEEYKSGMKEVKSSKSFDTMELLARVTPIKKLGLLLQPLRALLTEKLDSKMAKKVDELLTRLRKGVDQNTAAGSRDMLTFCHEIVRQVYAEQHALSAPAEKQDYKVRKYLIQMKSANKSKSKGATTSQLFKLSSFALNMVRKLVRKHEDLLTPGNMAGFLPMIGDALVAGQEEVKLAAVRLLAAIIKVPLAELDQNAPVYVKEAVMLIKDAPSMTSDSAKAALELVTAVLRERRSVVVKETDVAHVLKALKPDIDEPDRQGTTYKFLRAVLGRKIVITEVYEIMDDIGKVMVTNPDRSIRESARSVYLQFILDYPQGKDRWTKQTAFLVENLRYQHASGRQSVMELVHQLLTKLSDEVFAQLAFTFFVSLVPAQISDADPACRQMAGILVAKLFERAESEQLTTFLALIDKWLANDEKPLVQIAALQCWRTYLKSREGAATQRNKLRNKITGFFKSEDVVIGPQLLQAILDTFSVLVEVASETAFAADSATIWDNVRQCLTGISPDVQISSANLMGAYFSHLASSSTQHGQGLATLPLMGSGGLKLDATGMRHTCLTCLQSLMTSSAQTSEALTAQTIRNLAFLGRCFAANDMPWQEVQGDDIVGSDAEDMDAADRTDSSALGYLLGQLSYILRQENLAVPACIAALQCQSALVNQLQTIPNLQSLLRPLYVLTEPSLTQPATAAHRELTDKARELMDLMQKKVGSEMYIAALSEARKGAQTKREERRRKRKIDAVSAPEKWALAKKRKHESQKATKKASNADMRGRRRGW</sequence>
<dbReference type="Pfam" id="PF07539">
    <property type="entry name" value="UTP20_N"/>
    <property type="match status" value="1"/>
</dbReference>
<feature type="domain" description="U3 small nucleolar RNA-associated protein 20 N-terminal" evidence="2">
    <location>
        <begin position="867"/>
        <end position="1432"/>
    </location>
</feature>
<reference evidence="5" key="1">
    <citation type="submission" date="2023-08" db="EMBL/GenBank/DDBJ databases">
        <title>Black Yeasts Isolated from many extreme environments.</title>
        <authorList>
            <person name="Coleine C."/>
            <person name="Stajich J.E."/>
            <person name="Selbmann L."/>
        </authorList>
    </citation>
    <scope>NUCLEOTIDE SEQUENCE</scope>
    <source>
        <strain evidence="5">CCFEE 5810</strain>
    </source>
</reference>
<gene>
    <name evidence="5" type="primary">UTP20</name>
    <name evidence="5" type="ORF">LTR97_003310</name>
</gene>
<evidence type="ECO:0000259" key="2">
    <source>
        <dbReference type="Pfam" id="PF07539"/>
    </source>
</evidence>
<feature type="compositionally biased region" description="Basic residues" evidence="1">
    <location>
        <begin position="2496"/>
        <end position="2509"/>
    </location>
</feature>
<dbReference type="PANTHER" id="PTHR17695">
    <property type="entry name" value="SMALL SUBUNIT PROCESSOME COMPONENT 20 HOMOLOG"/>
    <property type="match status" value="1"/>
</dbReference>
<comment type="caution">
    <text evidence="5">The sequence shown here is derived from an EMBL/GenBank/DDBJ whole genome shotgun (WGS) entry which is preliminary data.</text>
</comment>
<evidence type="ECO:0000313" key="5">
    <source>
        <dbReference type="EMBL" id="KAK5704294.1"/>
    </source>
</evidence>
<dbReference type="PANTHER" id="PTHR17695:SF11">
    <property type="entry name" value="SMALL SUBUNIT PROCESSOME COMPONENT 20 HOMOLOG"/>
    <property type="match status" value="1"/>
</dbReference>
<dbReference type="InterPro" id="IPR057525">
    <property type="entry name" value="UTP20_C"/>
</dbReference>
<dbReference type="InterPro" id="IPR016024">
    <property type="entry name" value="ARM-type_fold"/>
</dbReference>
<evidence type="ECO:0000259" key="4">
    <source>
        <dbReference type="Pfam" id="PF23099"/>
    </source>
</evidence>
<dbReference type="Gene3D" id="1.25.10.10">
    <property type="entry name" value="Leucine-rich Repeat Variant"/>
    <property type="match status" value="2"/>
</dbReference>
<dbReference type="InterPro" id="IPR011430">
    <property type="entry name" value="UTP20_N"/>
</dbReference>
<dbReference type="InterPro" id="IPR052575">
    <property type="entry name" value="SSU_processome_comp_20"/>
</dbReference>
<accession>A0AAN8A4G0</accession>
<dbReference type="Pfam" id="PF23099">
    <property type="entry name" value="UTP20_C"/>
    <property type="match status" value="1"/>
</dbReference>
<dbReference type="InterPro" id="IPR046523">
    <property type="entry name" value="UTP20_dom"/>
</dbReference>
<dbReference type="EMBL" id="JAVRQU010000004">
    <property type="protein sequence ID" value="KAK5704294.1"/>
    <property type="molecule type" value="Genomic_DNA"/>
</dbReference>
<feature type="region of interest" description="Disordered" evidence="1">
    <location>
        <begin position="2468"/>
        <end position="2523"/>
    </location>
</feature>
<dbReference type="InterPro" id="IPR011989">
    <property type="entry name" value="ARM-like"/>
</dbReference>
<dbReference type="Pfam" id="PF20416">
    <property type="entry name" value="UTP20"/>
    <property type="match status" value="1"/>
</dbReference>
<name>A0AAN8A4G0_9PEZI</name>
<dbReference type="SUPFAM" id="SSF48371">
    <property type="entry name" value="ARM repeat"/>
    <property type="match status" value="4"/>
</dbReference>
<dbReference type="GO" id="GO:0030686">
    <property type="term" value="C:90S preribosome"/>
    <property type="evidence" value="ECO:0007669"/>
    <property type="project" value="TreeGrafter"/>
</dbReference>
<organism evidence="5 6">
    <name type="scientific">Elasticomyces elasticus</name>
    <dbReference type="NCBI Taxonomy" id="574655"/>
    <lineage>
        <taxon>Eukaryota</taxon>
        <taxon>Fungi</taxon>
        <taxon>Dikarya</taxon>
        <taxon>Ascomycota</taxon>
        <taxon>Pezizomycotina</taxon>
        <taxon>Dothideomycetes</taxon>
        <taxon>Dothideomycetidae</taxon>
        <taxon>Mycosphaerellales</taxon>
        <taxon>Teratosphaeriaceae</taxon>
        <taxon>Elasticomyces</taxon>
    </lineage>
</organism>
<feature type="region of interest" description="Disordered" evidence="1">
    <location>
        <begin position="1"/>
        <end position="25"/>
    </location>
</feature>
<evidence type="ECO:0000256" key="1">
    <source>
        <dbReference type="SAM" id="MobiDB-lite"/>
    </source>
</evidence>